<dbReference type="SMART" id="SM00116">
    <property type="entry name" value="CBS"/>
    <property type="match status" value="2"/>
</dbReference>
<dbReference type="Gene3D" id="1.10.357.20">
    <property type="entry name" value="SLC41 divalent cation transporters, integral membrane domain"/>
    <property type="match status" value="1"/>
</dbReference>
<dbReference type="PANTHER" id="PTHR43773">
    <property type="entry name" value="MAGNESIUM TRANSPORTER MGTE"/>
    <property type="match status" value="1"/>
</dbReference>
<feature type="domain" description="CBS" evidence="10">
    <location>
        <begin position="202"/>
        <end position="258"/>
    </location>
</feature>
<keyword evidence="12" id="KW-1185">Reference proteome</keyword>
<keyword evidence="6 9" id="KW-1133">Transmembrane helix</keyword>
<feature type="transmembrane region" description="Helical" evidence="9">
    <location>
        <begin position="485"/>
        <end position="510"/>
    </location>
</feature>
<comment type="subunit">
    <text evidence="9">Homodimer.</text>
</comment>
<dbReference type="InterPro" id="IPR046342">
    <property type="entry name" value="CBS_dom_sf"/>
</dbReference>
<reference evidence="11" key="1">
    <citation type="submission" date="2024-03" db="EMBL/GenBank/DDBJ databases">
        <title>Complete genome sequence of Mycoplasma gypis type strain B1/T1.</title>
        <authorList>
            <person name="Spergser J."/>
        </authorList>
    </citation>
    <scope>NUCLEOTIDE SEQUENCE [LARGE SCALE GENOMIC DNA]</scope>
    <source>
        <strain evidence="11">B1/T1</strain>
    </source>
</reference>
<dbReference type="SUPFAM" id="SSF54631">
    <property type="entry name" value="CBS-domain pair"/>
    <property type="match status" value="1"/>
</dbReference>
<dbReference type="SMART" id="SM00924">
    <property type="entry name" value="MgtE_N"/>
    <property type="match status" value="1"/>
</dbReference>
<gene>
    <name evidence="11" type="primary">mgtE</name>
    <name evidence="11" type="ORF">WG616_02510</name>
</gene>
<keyword evidence="9" id="KW-1003">Cell membrane</keyword>
<dbReference type="Gene3D" id="3.10.580.10">
    <property type="entry name" value="CBS-domain"/>
    <property type="match status" value="1"/>
</dbReference>
<dbReference type="Gene3D" id="1.25.60.10">
    <property type="entry name" value="MgtE N-terminal domain-like"/>
    <property type="match status" value="1"/>
</dbReference>
<feature type="transmembrane region" description="Helical" evidence="9">
    <location>
        <begin position="452"/>
        <end position="473"/>
    </location>
</feature>
<keyword evidence="3 9" id="KW-0813">Transport</keyword>
<evidence type="ECO:0000256" key="9">
    <source>
        <dbReference type="RuleBase" id="RU362011"/>
    </source>
</evidence>
<evidence type="ECO:0000256" key="6">
    <source>
        <dbReference type="ARBA" id="ARBA00022989"/>
    </source>
</evidence>
<dbReference type="Pfam" id="PF00571">
    <property type="entry name" value="CBS"/>
    <property type="match status" value="2"/>
</dbReference>
<dbReference type="Pfam" id="PF03448">
    <property type="entry name" value="MgtE_N"/>
    <property type="match status" value="1"/>
</dbReference>
<keyword evidence="4 9" id="KW-0812">Transmembrane</keyword>
<evidence type="ECO:0000256" key="4">
    <source>
        <dbReference type="ARBA" id="ARBA00022692"/>
    </source>
</evidence>
<evidence type="ECO:0000256" key="3">
    <source>
        <dbReference type="ARBA" id="ARBA00022448"/>
    </source>
</evidence>
<comment type="similarity">
    <text evidence="2 9">Belongs to the SLC41A transporter family.</text>
</comment>
<protein>
    <recommendedName>
        <fullName evidence="9">Magnesium transporter MgtE</fullName>
    </recommendedName>
</protein>
<name>A0ABZ2RRE2_9BACT</name>
<dbReference type="InterPro" id="IPR006667">
    <property type="entry name" value="SLC41_membr_dom"/>
</dbReference>
<evidence type="ECO:0000259" key="10">
    <source>
        <dbReference type="PROSITE" id="PS51371"/>
    </source>
</evidence>
<evidence type="ECO:0000313" key="11">
    <source>
        <dbReference type="EMBL" id="WXL28220.1"/>
    </source>
</evidence>
<evidence type="ECO:0000256" key="2">
    <source>
        <dbReference type="ARBA" id="ARBA00009749"/>
    </source>
</evidence>
<keyword evidence="7 9" id="KW-0472">Membrane</keyword>
<evidence type="ECO:0000256" key="7">
    <source>
        <dbReference type="ARBA" id="ARBA00023136"/>
    </source>
</evidence>
<dbReference type="Proteomes" id="UP001460679">
    <property type="component" value="Chromosome"/>
</dbReference>
<dbReference type="CDD" id="cd04606">
    <property type="entry name" value="CBS_pair_Mg_transporter"/>
    <property type="match status" value="1"/>
</dbReference>
<dbReference type="InterPro" id="IPR006669">
    <property type="entry name" value="MgtE_transporter"/>
</dbReference>
<feature type="transmembrane region" description="Helical" evidence="9">
    <location>
        <begin position="288"/>
        <end position="308"/>
    </location>
</feature>
<dbReference type="EMBL" id="CP148066">
    <property type="protein sequence ID" value="WXL28220.1"/>
    <property type="molecule type" value="Genomic_DNA"/>
</dbReference>
<evidence type="ECO:0000256" key="5">
    <source>
        <dbReference type="ARBA" id="ARBA00022842"/>
    </source>
</evidence>
<keyword evidence="9" id="KW-0479">Metal-binding</keyword>
<sequence>MEDILTLKQLKNALQYKNVHLVRTFVDETPNANIADIIEQLTPYERIFFFRIINPKDSGEIFSYLESEIQESIISAFTNEELEAILDDLYLDDIVDMIGEMPDNIAKKILQNVKNTEDRAKINKLLKYNEDVVGSVMSVEFIRLNENISCSKAIEEIRKKREESELVHYYIVLDDENKLQGVTTLENIVFVNSRKNTKIFEVTEAIASVSVNDKKETAARIFAEQDMSILPVVNEKNYVIGIITSDDVIDVLEEEATEDIYKMAGINSEVEISYHDTSIVKKIVKSRIFWLIILMVGSTLSQLIIQLFQDKVDASPYFLSAAVSSAIVVSMVPVISGTAGNAGSQAATIVTRAIALGEVKNSRWRIIGIEMKSGLIIASILFIINFVRLVLYFTATGDLIHDASHSEKIEAAKRLIEAKGEIATQANIDLYIQEHVVSRQVGITMMCLVSSFAMFIAVVFAKCVGSVVPLLAAKLKKDPAVMSSPILATVTDATSTIIFFSFAMLFFWMLNIVH</sequence>
<comment type="function">
    <text evidence="9">Acts as a magnesium transporter.</text>
</comment>
<evidence type="ECO:0000256" key="8">
    <source>
        <dbReference type="PROSITE-ProRule" id="PRU00703"/>
    </source>
</evidence>
<dbReference type="SUPFAM" id="SSF161093">
    <property type="entry name" value="MgtE membrane domain-like"/>
    <property type="match status" value="1"/>
</dbReference>
<dbReference type="PROSITE" id="PS51371">
    <property type="entry name" value="CBS"/>
    <property type="match status" value="2"/>
</dbReference>
<dbReference type="NCBIfam" id="TIGR00400">
    <property type="entry name" value="mgtE"/>
    <property type="match status" value="1"/>
</dbReference>
<dbReference type="InterPro" id="IPR006668">
    <property type="entry name" value="Mg_transptr_MgtE_intracell_dom"/>
</dbReference>
<dbReference type="RefSeq" id="WP_338867277.1">
    <property type="nucleotide sequence ID" value="NZ_CP148066.1"/>
</dbReference>
<evidence type="ECO:0000256" key="1">
    <source>
        <dbReference type="ARBA" id="ARBA00004141"/>
    </source>
</evidence>
<comment type="subcellular location">
    <subcellularLocation>
        <location evidence="9">Cell membrane</location>
        <topology evidence="9">Multi-pass membrane protein</topology>
    </subcellularLocation>
    <subcellularLocation>
        <location evidence="1">Membrane</location>
        <topology evidence="1">Multi-pass membrane protein</topology>
    </subcellularLocation>
</comment>
<dbReference type="Pfam" id="PF01769">
    <property type="entry name" value="MgtE"/>
    <property type="match status" value="1"/>
</dbReference>
<organism evidence="11 12">
    <name type="scientific">[Mycoplasma] gypis</name>
    <dbReference type="NCBI Taxonomy" id="92404"/>
    <lineage>
        <taxon>Bacteria</taxon>
        <taxon>Bacillati</taxon>
        <taxon>Mycoplasmatota</taxon>
        <taxon>Mycoplasmoidales</taxon>
        <taxon>Metamycoplasmataceae</taxon>
        <taxon>Metamycoplasma</taxon>
    </lineage>
</organism>
<dbReference type="PANTHER" id="PTHR43773:SF1">
    <property type="entry name" value="MAGNESIUM TRANSPORTER MGTE"/>
    <property type="match status" value="1"/>
</dbReference>
<feature type="transmembrane region" description="Helical" evidence="9">
    <location>
        <begin position="373"/>
        <end position="395"/>
    </location>
</feature>
<feature type="domain" description="CBS" evidence="10">
    <location>
        <begin position="137"/>
        <end position="199"/>
    </location>
</feature>
<dbReference type="InterPro" id="IPR000644">
    <property type="entry name" value="CBS_dom"/>
</dbReference>
<evidence type="ECO:0000313" key="12">
    <source>
        <dbReference type="Proteomes" id="UP001460679"/>
    </source>
</evidence>
<accession>A0ABZ2RRE2</accession>
<dbReference type="SUPFAM" id="SSF158791">
    <property type="entry name" value="MgtE N-terminal domain-like"/>
    <property type="match status" value="1"/>
</dbReference>
<keyword evidence="8" id="KW-0129">CBS domain</keyword>
<feature type="transmembrane region" description="Helical" evidence="9">
    <location>
        <begin position="314"/>
        <end position="335"/>
    </location>
</feature>
<keyword evidence="5 9" id="KW-0460">Magnesium</keyword>
<proteinExistence type="inferred from homology"/>
<dbReference type="InterPro" id="IPR036739">
    <property type="entry name" value="SLC41_membr_dom_sf"/>
</dbReference>
<dbReference type="InterPro" id="IPR038076">
    <property type="entry name" value="MgtE_N_sf"/>
</dbReference>